<evidence type="ECO:0000256" key="10">
    <source>
        <dbReference type="ARBA" id="ARBA00023319"/>
    </source>
</evidence>
<dbReference type="PANTHER" id="PTHR19890">
    <property type="entry name" value="FIBROBLAST GROWTH FACTOR RECEPTOR"/>
    <property type="match status" value="1"/>
</dbReference>
<evidence type="ECO:0000313" key="12">
    <source>
        <dbReference type="EMBL" id="KAJ8340733.1"/>
    </source>
</evidence>
<dbReference type="SMART" id="SM00409">
    <property type="entry name" value="IG"/>
    <property type="match status" value="1"/>
</dbReference>
<evidence type="ECO:0000256" key="1">
    <source>
        <dbReference type="ARBA" id="ARBA00004167"/>
    </source>
</evidence>
<dbReference type="InterPro" id="IPR052615">
    <property type="entry name" value="FGFRL"/>
</dbReference>
<evidence type="ECO:0000256" key="5">
    <source>
        <dbReference type="ARBA" id="ARBA00022989"/>
    </source>
</evidence>
<evidence type="ECO:0000256" key="8">
    <source>
        <dbReference type="ARBA" id="ARBA00023170"/>
    </source>
</evidence>
<dbReference type="FunFam" id="2.60.40.10:FF:000016">
    <property type="entry name" value="Fibroblast growth factor receptor"/>
    <property type="match status" value="1"/>
</dbReference>
<keyword evidence="2" id="KW-0812">Transmembrane</keyword>
<keyword evidence="5" id="KW-1133">Transmembrane helix</keyword>
<dbReference type="SMART" id="SM00408">
    <property type="entry name" value="IGc2"/>
    <property type="match status" value="1"/>
</dbReference>
<protein>
    <recommendedName>
        <fullName evidence="11">Ig-like domain-containing protein</fullName>
    </recommendedName>
</protein>
<dbReference type="OrthoDB" id="6019866at2759"/>
<dbReference type="AlphaFoldDB" id="A0A9Q1EL03"/>
<evidence type="ECO:0000256" key="3">
    <source>
        <dbReference type="ARBA" id="ARBA00022729"/>
    </source>
</evidence>
<dbReference type="InterPro" id="IPR013098">
    <property type="entry name" value="Ig_I-set"/>
</dbReference>
<keyword evidence="6" id="KW-0472">Membrane</keyword>
<dbReference type="InterPro" id="IPR036179">
    <property type="entry name" value="Ig-like_dom_sf"/>
</dbReference>
<dbReference type="InterPro" id="IPR003598">
    <property type="entry name" value="Ig_sub2"/>
</dbReference>
<dbReference type="InterPro" id="IPR003599">
    <property type="entry name" value="Ig_sub"/>
</dbReference>
<name>A0A9Q1EL03_SYNKA</name>
<dbReference type="PANTHER" id="PTHR19890:SF10">
    <property type="entry name" value="FIBROBLAST GROWTH FACTOR RECEPTOR-LIKE 1"/>
    <property type="match status" value="1"/>
</dbReference>
<dbReference type="CDD" id="cd05857">
    <property type="entry name" value="IgI_2_FGFR"/>
    <property type="match status" value="1"/>
</dbReference>
<proteinExistence type="predicted"/>
<keyword evidence="8" id="KW-0675">Receptor</keyword>
<evidence type="ECO:0000256" key="4">
    <source>
        <dbReference type="ARBA" id="ARBA00022737"/>
    </source>
</evidence>
<evidence type="ECO:0000256" key="9">
    <source>
        <dbReference type="ARBA" id="ARBA00023180"/>
    </source>
</evidence>
<evidence type="ECO:0000256" key="6">
    <source>
        <dbReference type="ARBA" id="ARBA00023136"/>
    </source>
</evidence>
<evidence type="ECO:0000313" key="13">
    <source>
        <dbReference type="Proteomes" id="UP001152622"/>
    </source>
</evidence>
<accession>A0A9Q1EL03</accession>
<keyword evidence="13" id="KW-1185">Reference proteome</keyword>
<dbReference type="Proteomes" id="UP001152622">
    <property type="component" value="Chromosome 16"/>
</dbReference>
<keyword evidence="3" id="KW-0732">Signal</keyword>
<comment type="subcellular location">
    <subcellularLocation>
        <location evidence="1">Membrane</location>
        <topology evidence="1">Single-pass membrane protein</topology>
    </subcellularLocation>
</comment>
<dbReference type="InterPro" id="IPR007110">
    <property type="entry name" value="Ig-like_dom"/>
</dbReference>
<reference evidence="12" key="1">
    <citation type="journal article" date="2023" name="Science">
        <title>Genome structures resolve the early diversification of teleost fishes.</title>
        <authorList>
            <person name="Parey E."/>
            <person name="Louis A."/>
            <person name="Montfort J."/>
            <person name="Bouchez O."/>
            <person name="Roques C."/>
            <person name="Iampietro C."/>
            <person name="Lluch J."/>
            <person name="Castinel A."/>
            <person name="Donnadieu C."/>
            <person name="Desvignes T."/>
            <person name="Floi Bucao C."/>
            <person name="Jouanno E."/>
            <person name="Wen M."/>
            <person name="Mejri S."/>
            <person name="Dirks R."/>
            <person name="Jansen H."/>
            <person name="Henkel C."/>
            <person name="Chen W.J."/>
            <person name="Zahm M."/>
            <person name="Cabau C."/>
            <person name="Klopp C."/>
            <person name="Thompson A.W."/>
            <person name="Robinson-Rechavi M."/>
            <person name="Braasch I."/>
            <person name="Lecointre G."/>
            <person name="Bobe J."/>
            <person name="Postlethwait J.H."/>
            <person name="Berthelot C."/>
            <person name="Roest Crollius H."/>
            <person name="Guiguen Y."/>
        </authorList>
    </citation>
    <scope>NUCLEOTIDE SEQUENCE</scope>
    <source>
        <strain evidence="12">WJC10195</strain>
    </source>
</reference>
<dbReference type="GO" id="GO:0005886">
    <property type="term" value="C:plasma membrane"/>
    <property type="evidence" value="ECO:0007669"/>
    <property type="project" value="TreeGrafter"/>
</dbReference>
<dbReference type="EMBL" id="JAINUF010000016">
    <property type="protein sequence ID" value="KAJ8340733.1"/>
    <property type="molecule type" value="Genomic_DNA"/>
</dbReference>
<dbReference type="Pfam" id="PF07679">
    <property type="entry name" value="I-set"/>
    <property type="match status" value="1"/>
</dbReference>
<keyword evidence="4" id="KW-0677">Repeat</keyword>
<organism evidence="12 13">
    <name type="scientific">Synaphobranchus kaupii</name>
    <name type="common">Kaup's arrowtooth eel</name>
    <dbReference type="NCBI Taxonomy" id="118154"/>
    <lineage>
        <taxon>Eukaryota</taxon>
        <taxon>Metazoa</taxon>
        <taxon>Chordata</taxon>
        <taxon>Craniata</taxon>
        <taxon>Vertebrata</taxon>
        <taxon>Euteleostomi</taxon>
        <taxon>Actinopterygii</taxon>
        <taxon>Neopterygii</taxon>
        <taxon>Teleostei</taxon>
        <taxon>Anguilliformes</taxon>
        <taxon>Synaphobranchidae</taxon>
        <taxon>Synaphobranchus</taxon>
    </lineage>
</organism>
<dbReference type="Gene3D" id="2.60.40.10">
    <property type="entry name" value="Immunoglobulins"/>
    <property type="match status" value="1"/>
</dbReference>
<dbReference type="GO" id="GO:0005007">
    <property type="term" value="F:fibroblast growth factor receptor activity"/>
    <property type="evidence" value="ECO:0007669"/>
    <property type="project" value="TreeGrafter"/>
</dbReference>
<evidence type="ECO:0000256" key="7">
    <source>
        <dbReference type="ARBA" id="ARBA00023157"/>
    </source>
</evidence>
<dbReference type="PROSITE" id="PS50835">
    <property type="entry name" value="IG_LIKE"/>
    <property type="match status" value="1"/>
</dbReference>
<dbReference type="SUPFAM" id="SSF48726">
    <property type="entry name" value="Immunoglobulin"/>
    <property type="match status" value="1"/>
</dbReference>
<keyword evidence="7" id="KW-1015">Disulfide bond</keyword>
<sequence length="211" mass="23754">MKVIGVILRWEEAACLLPDYGGMRALSGRGCRPQICHKAAWTGAPYWTMPEKMEKRLHAVPAANTVKFRCAAGGNPRPKMRWLKNSRPFRQEERMGGYKVRHQHWTLIMESVVPSDKGNYTCLVENQYGAINHTYTLDVVERSPHRPILQAGLPANTTHIQKNGSRYGPDGLPYVRVLKTAGVNTTDKEIEVLYLPNVTYEGCWGIHLLGG</sequence>
<evidence type="ECO:0000256" key="2">
    <source>
        <dbReference type="ARBA" id="ARBA00022692"/>
    </source>
</evidence>
<dbReference type="GO" id="GO:0017134">
    <property type="term" value="F:fibroblast growth factor binding"/>
    <property type="evidence" value="ECO:0007669"/>
    <property type="project" value="TreeGrafter"/>
</dbReference>
<feature type="domain" description="Ig-like" evidence="11">
    <location>
        <begin position="45"/>
        <end position="138"/>
    </location>
</feature>
<keyword evidence="10" id="KW-0393">Immunoglobulin domain</keyword>
<evidence type="ECO:0000259" key="11">
    <source>
        <dbReference type="PROSITE" id="PS50835"/>
    </source>
</evidence>
<keyword evidence="9" id="KW-0325">Glycoprotein</keyword>
<dbReference type="InterPro" id="IPR013783">
    <property type="entry name" value="Ig-like_fold"/>
</dbReference>
<comment type="caution">
    <text evidence="12">The sequence shown here is derived from an EMBL/GenBank/DDBJ whole genome shotgun (WGS) entry which is preliminary data.</text>
</comment>
<gene>
    <name evidence="12" type="ORF">SKAU_G00353660</name>
</gene>